<dbReference type="RefSeq" id="WP_373311306.1">
    <property type="nucleotide sequence ID" value="NZ_BNBO01000038.1"/>
</dbReference>
<dbReference type="Proteomes" id="UP000617734">
    <property type="component" value="Unassembled WGS sequence"/>
</dbReference>
<gene>
    <name evidence="2" type="ORF">GCM10018781_54510</name>
</gene>
<feature type="compositionally biased region" description="Low complexity" evidence="1">
    <location>
        <begin position="238"/>
        <end position="248"/>
    </location>
</feature>
<proteinExistence type="predicted"/>
<reference evidence="2" key="2">
    <citation type="submission" date="2020-09" db="EMBL/GenBank/DDBJ databases">
        <authorList>
            <person name="Sun Q."/>
            <person name="Ohkuma M."/>
        </authorList>
    </citation>
    <scope>NUCLEOTIDE SEQUENCE</scope>
    <source>
        <strain evidence="2">JCM 4646</strain>
    </source>
</reference>
<dbReference type="Gene3D" id="3.10.490.10">
    <property type="entry name" value="Gamma-glutamyl cyclotransferase-like"/>
    <property type="match status" value="1"/>
</dbReference>
<reference evidence="2" key="1">
    <citation type="journal article" date="2014" name="Int. J. Syst. Evol. Microbiol.">
        <title>Complete genome sequence of Corynebacterium casei LMG S-19264T (=DSM 44701T), isolated from a smear-ripened cheese.</title>
        <authorList>
            <consortium name="US DOE Joint Genome Institute (JGI-PGF)"/>
            <person name="Walter F."/>
            <person name="Albersmeier A."/>
            <person name="Kalinowski J."/>
            <person name="Ruckert C."/>
        </authorList>
    </citation>
    <scope>NUCLEOTIDE SEQUENCE</scope>
    <source>
        <strain evidence="2">JCM 4646</strain>
    </source>
</reference>
<evidence type="ECO:0000313" key="3">
    <source>
        <dbReference type="Proteomes" id="UP000617734"/>
    </source>
</evidence>
<dbReference type="GeneID" id="95355812"/>
<dbReference type="AlphaFoldDB" id="A0A919KYY7"/>
<evidence type="ECO:0008006" key="4">
    <source>
        <dbReference type="Google" id="ProtNLM"/>
    </source>
</evidence>
<dbReference type="EMBL" id="BNBO01000038">
    <property type="protein sequence ID" value="GHH78565.1"/>
    <property type="molecule type" value="Genomic_DNA"/>
</dbReference>
<feature type="region of interest" description="Disordered" evidence="1">
    <location>
        <begin position="223"/>
        <end position="258"/>
    </location>
</feature>
<keyword evidence="3" id="KW-1185">Reference proteome</keyword>
<evidence type="ECO:0000313" key="2">
    <source>
        <dbReference type="EMBL" id="GHH78565.1"/>
    </source>
</evidence>
<accession>A0A919KYY7</accession>
<organism evidence="2 3">
    <name type="scientific">Kitasatospora indigofera</name>
    <dbReference type="NCBI Taxonomy" id="67307"/>
    <lineage>
        <taxon>Bacteria</taxon>
        <taxon>Bacillati</taxon>
        <taxon>Actinomycetota</taxon>
        <taxon>Actinomycetes</taxon>
        <taxon>Kitasatosporales</taxon>
        <taxon>Streptomycetaceae</taxon>
        <taxon>Kitasatospora</taxon>
    </lineage>
</organism>
<evidence type="ECO:0000256" key="1">
    <source>
        <dbReference type="SAM" id="MobiDB-lite"/>
    </source>
</evidence>
<protein>
    <recommendedName>
        <fullName evidence="4">Histone deacetylase</fullName>
    </recommendedName>
</protein>
<feature type="region of interest" description="Disordered" evidence="1">
    <location>
        <begin position="1"/>
        <end position="22"/>
    </location>
</feature>
<comment type="caution">
    <text evidence="2">The sequence shown here is derived from an EMBL/GenBank/DDBJ whole genome shotgun (WGS) entry which is preliminary data.</text>
</comment>
<name>A0A919KYY7_9ACTN</name>
<feature type="compositionally biased region" description="Basic residues" evidence="1">
    <location>
        <begin position="249"/>
        <end position="258"/>
    </location>
</feature>
<sequence>MASGGARRPARDPGRAAGPVRPGPAPGGRVWYAAYASNMCLDRFTCYLAGGRPPGAARTYPGCRDARPPERAVPLLLPGQLYFALESAVWTGGSGFYDPLDPGEMPARAYLLSAGQFADVAAQEMARPPGADLDLAGVLADGRARLGPGRYETLLRAGWLDGLPVLTLTAPWRRAEAEPTRPAAGYLRQLARGLREGHGWSPRRIAGYLAGRPGAAGAWRPADVEALLGPDPRPAPGAPADGPVVPVRPARKIPGRVP</sequence>